<sequence length="59" mass="6784">MKFIGKDGAYIGKQVLLRSRDDDMRHLLHDLDGEPEGLEENTNCRHHDDEGRIPEPTGR</sequence>
<comment type="caution">
    <text evidence="2">The sequence shown here is derived from an EMBL/GenBank/DDBJ whole genome shotgun (WGS) entry which is preliminary data.</text>
</comment>
<evidence type="ECO:0000256" key="1">
    <source>
        <dbReference type="SAM" id="MobiDB-lite"/>
    </source>
</evidence>
<dbReference type="Proteomes" id="UP000463470">
    <property type="component" value="Unassembled WGS sequence"/>
</dbReference>
<gene>
    <name evidence="2" type="ORF">GTO91_12365</name>
</gene>
<dbReference type="RefSeq" id="WP_161259028.1">
    <property type="nucleotide sequence ID" value="NZ_WXEY01000014.1"/>
</dbReference>
<reference evidence="2 3" key="1">
    <citation type="submission" date="2020-01" db="EMBL/GenBank/DDBJ databases">
        <title>Whole-genome sequence of Heliobacterium undosum DSM 13378.</title>
        <authorList>
            <person name="Kyndt J.A."/>
            <person name="Meyer T.E."/>
        </authorList>
    </citation>
    <scope>NUCLEOTIDE SEQUENCE [LARGE SCALE GENOMIC DNA]</scope>
    <source>
        <strain evidence="2 3">DSM 13378</strain>
    </source>
</reference>
<proteinExistence type="predicted"/>
<dbReference type="AlphaFoldDB" id="A0A845L9X7"/>
<feature type="region of interest" description="Disordered" evidence="1">
    <location>
        <begin position="28"/>
        <end position="59"/>
    </location>
</feature>
<feature type="compositionally biased region" description="Basic and acidic residues" evidence="1">
    <location>
        <begin position="42"/>
        <end position="59"/>
    </location>
</feature>
<dbReference type="EMBL" id="WXEY01000014">
    <property type="protein sequence ID" value="MZP30508.1"/>
    <property type="molecule type" value="Genomic_DNA"/>
</dbReference>
<keyword evidence="3" id="KW-1185">Reference proteome</keyword>
<organism evidence="2 3">
    <name type="scientific">Heliomicrobium undosum</name>
    <dbReference type="NCBI Taxonomy" id="121734"/>
    <lineage>
        <taxon>Bacteria</taxon>
        <taxon>Bacillati</taxon>
        <taxon>Bacillota</taxon>
        <taxon>Clostridia</taxon>
        <taxon>Eubacteriales</taxon>
        <taxon>Heliobacteriaceae</taxon>
        <taxon>Heliomicrobium</taxon>
    </lineage>
</organism>
<name>A0A845L9X7_9FIRM</name>
<protein>
    <submittedName>
        <fullName evidence="2">Uncharacterized protein</fullName>
    </submittedName>
</protein>
<accession>A0A845L9X7</accession>
<evidence type="ECO:0000313" key="2">
    <source>
        <dbReference type="EMBL" id="MZP30508.1"/>
    </source>
</evidence>
<evidence type="ECO:0000313" key="3">
    <source>
        <dbReference type="Proteomes" id="UP000463470"/>
    </source>
</evidence>